<feature type="transmembrane region" description="Helical" evidence="14">
    <location>
        <begin position="305"/>
        <end position="324"/>
    </location>
</feature>
<dbReference type="GO" id="GO:0004674">
    <property type="term" value="F:protein serine/threonine kinase activity"/>
    <property type="evidence" value="ECO:0007669"/>
    <property type="project" value="UniProtKB-KW"/>
</dbReference>
<evidence type="ECO:0000256" key="1">
    <source>
        <dbReference type="ARBA" id="ARBA00004162"/>
    </source>
</evidence>
<keyword evidence="4" id="KW-0723">Serine/threonine-protein kinase</keyword>
<dbReference type="InterPro" id="IPR000719">
    <property type="entry name" value="Prot_kinase_dom"/>
</dbReference>
<dbReference type="AlphaFoldDB" id="A0A0Q2QJG5"/>
<feature type="domain" description="Protein kinase" evidence="15">
    <location>
        <begin position="9"/>
        <end position="269"/>
    </location>
</feature>
<evidence type="ECO:0000256" key="6">
    <source>
        <dbReference type="ARBA" id="ARBA00022692"/>
    </source>
</evidence>
<dbReference type="GO" id="GO:0005886">
    <property type="term" value="C:plasma membrane"/>
    <property type="evidence" value="ECO:0007669"/>
    <property type="project" value="UniProtKB-SubCell"/>
</dbReference>
<feature type="region of interest" description="Disordered" evidence="13">
    <location>
        <begin position="331"/>
        <end position="363"/>
    </location>
</feature>
<dbReference type="PANTHER" id="PTHR43289">
    <property type="entry name" value="MITOGEN-ACTIVATED PROTEIN KINASE KINASE KINASE 20-RELATED"/>
    <property type="match status" value="1"/>
</dbReference>
<dbReference type="EC" id="2.7.11.1" evidence="2"/>
<dbReference type="PROSITE" id="PS50011">
    <property type="entry name" value="PROTEIN_KINASE_DOM"/>
    <property type="match status" value="1"/>
</dbReference>
<keyword evidence="6 14" id="KW-0812">Transmembrane</keyword>
<evidence type="ECO:0000256" key="9">
    <source>
        <dbReference type="ARBA" id="ARBA00022840"/>
    </source>
</evidence>
<keyword evidence="7 12" id="KW-0547">Nucleotide-binding</keyword>
<dbReference type="FunFam" id="1.10.510.10:FF:000021">
    <property type="entry name" value="Serine/threonine protein kinase"/>
    <property type="match status" value="1"/>
</dbReference>
<evidence type="ECO:0000256" key="14">
    <source>
        <dbReference type="SAM" id="Phobius"/>
    </source>
</evidence>
<proteinExistence type="predicted"/>
<keyword evidence="3" id="KW-1003">Cell membrane</keyword>
<evidence type="ECO:0000256" key="4">
    <source>
        <dbReference type="ARBA" id="ARBA00022527"/>
    </source>
</evidence>
<evidence type="ECO:0000259" key="15">
    <source>
        <dbReference type="PROSITE" id="PS50011"/>
    </source>
</evidence>
<evidence type="ECO:0000313" key="16">
    <source>
        <dbReference type="EMBL" id="KQH79997.1"/>
    </source>
</evidence>
<evidence type="ECO:0000256" key="3">
    <source>
        <dbReference type="ARBA" id="ARBA00022475"/>
    </source>
</evidence>
<dbReference type="OrthoDB" id="9762169at2"/>
<organism evidence="16 17">
    <name type="scientific">Mycobacterium gordonae</name>
    <dbReference type="NCBI Taxonomy" id="1778"/>
    <lineage>
        <taxon>Bacteria</taxon>
        <taxon>Bacillati</taxon>
        <taxon>Actinomycetota</taxon>
        <taxon>Actinomycetes</taxon>
        <taxon>Mycobacteriales</taxon>
        <taxon>Mycobacteriaceae</taxon>
        <taxon>Mycobacterium</taxon>
    </lineage>
</organism>
<dbReference type="EMBL" id="LKTM01000052">
    <property type="protein sequence ID" value="KQH79997.1"/>
    <property type="molecule type" value="Genomic_DNA"/>
</dbReference>
<keyword evidence="11 14" id="KW-0472">Membrane</keyword>
<keyword evidence="5" id="KW-0808">Transferase</keyword>
<dbReference type="InterPro" id="IPR011009">
    <property type="entry name" value="Kinase-like_dom_sf"/>
</dbReference>
<dbReference type="PROSITE" id="PS00108">
    <property type="entry name" value="PROTEIN_KINASE_ST"/>
    <property type="match status" value="1"/>
</dbReference>
<evidence type="ECO:0000256" key="10">
    <source>
        <dbReference type="ARBA" id="ARBA00022989"/>
    </source>
</evidence>
<dbReference type="GO" id="GO:0005524">
    <property type="term" value="F:ATP binding"/>
    <property type="evidence" value="ECO:0007669"/>
    <property type="project" value="UniProtKB-UniRule"/>
</dbReference>
<evidence type="ECO:0000256" key="13">
    <source>
        <dbReference type="SAM" id="MobiDB-lite"/>
    </source>
</evidence>
<feature type="binding site" evidence="12">
    <location>
        <position position="39"/>
    </location>
    <ligand>
        <name>ATP</name>
        <dbReference type="ChEBI" id="CHEBI:30616"/>
    </ligand>
</feature>
<dbReference type="GO" id="GO:0080090">
    <property type="term" value="P:regulation of primary metabolic process"/>
    <property type="evidence" value="ECO:0007669"/>
    <property type="project" value="UniProtKB-ARBA"/>
</dbReference>
<evidence type="ECO:0000313" key="17">
    <source>
        <dbReference type="Proteomes" id="UP000051677"/>
    </source>
</evidence>
<keyword evidence="8" id="KW-0418">Kinase</keyword>
<dbReference type="SUPFAM" id="SSF56112">
    <property type="entry name" value="Protein kinase-like (PK-like)"/>
    <property type="match status" value="1"/>
</dbReference>
<dbReference type="CDD" id="cd14014">
    <property type="entry name" value="STKc_PknB_like"/>
    <property type="match status" value="1"/>
</dbReference>
<dbReference type="Proteomes" id="UP000051677">
    <property type="component" value="Unassembled WGS sequence"/>
</dbReference>
<sequence length="567" mass="60350">MEGKPFGRYRLVELLGRGGMGEVWRAYDSAANNRVVAIKLLPAHLAGNDSFVQRFRREADTAAQLSNKHVIPIHNYGEIDGQLYVDMRLIEGRDLQAVLAGGRLPVERAVRIIEQVAKALQAAHKAGLVHRDVKPSNILLDEDDDAYLIDFGLAVGAEQTSLTQSGTMIGSWHYMAPERFRGSEVDHRADIYALACVLYECLTGNRPFPGDTLESQAAAHLADPPPRPSIAQPDINPAFDEVVAKGMAKDANARYSSAKELAAAARAALGQPTTPLGTYAAPTAPARAAENVAVPSRWSQKGKRVIWAAGITATVVVLCLVLFLRNTAIPRDESKRPMPSGGRSNLTMAPHTGSPRTSASAVPGASHDVVVSFTQVGRFLEVRFRNPNTDVGLVRSPFELAILDENGALLGTEGQGGLPGAMANTIYQLPPGGEYGLAGIIVPEGKTVGSVQLTILGKWLQWDTVNPPQVALTDATVRADTGFSGPSATGRLTLDRDGPLNVIVVALVKTSAGTVVSDVVVDCVQTGQQRTFQTLAFAPARGPYELESAVAYVTSVPGTGPEYKPTC</sequence>
<dbReference type="Gene3D" id="1.10.510.10">
    <property type="entry name" value="Transferase(Phosphotransferase) domain 1"/>
    <property type="match status" value="1"/>
</dbReference>
<comment type="caution">
    <text evidence="16">The sequence shown here is derived from an EMBL/GenBank/DDBJ whole genome shotgun (WGS) entry which is preliminary data.</text>
</comment>
<dbReference type="PANTHER" id="PTHR43289:SF6">
    <property type="entry name" value="SERINE_THREONINE-PROTEIN KINASE NEKL-3"/>
    <property type="match status" value="1"/>
</dbReference>
<evidence type="ECO:0000256" key="7">
    <source>
        <dbReference type="ARBA" id="ARBA00022741"/>
    </source>
</evidence>
<evidence type="ECO:0000256" key="2">
    <source>
        <dbReference type="ARBA" id="ARBA00012513"/>
    </source>
</evidence>
<name>A0A0Q2QJG5_MYCGO</name>
<dbReference type="SMART" id="SM00220">
    <property type="entry name" value="S_TKc"/>
    <property type="match status" value="1"/>
</dbReference>
<dbReference type="Gene3D" id="3.30.200.20">
    <property type="entry name" value="Phosphorylase Kinase, domain 1"/>
    <property type="match status" value="1"/>
</dbReference>
<evidence type="ECO:0000256" key="12">
    <source>
        <dbReference type="PROSITE-ProRule" id="PRU10141"/>
    </source>
</evidence>
<evidence type="ECO:0000256" key="11">
    <source>
        <dbReference type="ARBA" id="ARBA00023136"/>
    </source>
</evidence>
<comment type="subcellular location">
    <subcellularLocation>
        <location evidence="1">Cell membrane</location>
        <topology evidence="1">Single-pass membrane protein</topology>
    </subcellularLocation>
</comment>
<accession>A0A0Q2QJG5</accession>
<gene>
    <name evidence="16" type="ORF">AO501_07525</name>
</gene>
<dbReference type="InterPro" id="IPR017441">
    <property type="entry name" value="Protein_kinase_ATP_BS"/>
</dbReference>
<protein>
    <recommendedName>
        <fullName evidence="2">non-specific serine/threonine protein kinase</fullName>
        <ecNumber evidence="2">2.7.11.1</ecNumber>
    </recommendedName>
</protein>
<dbReference type="PROSITE" id="PS00107">
    <property type="entry name" value="PROTEIN_KINASE_ATP"/>
    <property type="match status" value="1"/>
</dbReference>
<reference evidence="16 17" key="1">
    <citation type="submission" date="2015-10" db="EMBL/GenBank/DDBJ databases">
        <title>Mycobacterium gordonae draft genome assembly.</title>
        <authorList>
            <person name="Ustinova V."/>
            <person name="Smirnova T."/>
            <person name="Blagodatskikh K."/>
            <person name="Varlamov D."/>
            <person name="Larionova E."/>
            <person name="Chernousova L."/>
        </authorList>
    </citation>
    <scope>NUCLEOTIDE SEQUENCE [LARGE SCALE GENOMIC DNA]</scope>
    <source>
        <strain evidence="16 17">CTRI 14-8773</strain>
    </source>
</reference>
<dbReference type="Pfam" id="PF00069">
    <property type="entry name" value="Pkinase"/>
    <property type="match status" value="1"/>
</dbReference>
<keyword evidence="9 12" id="KW-0067">ATP-binding</keyword>
<evidence type="ECO:0000256" key="8">
    <source>
        <dbReference type="ARBA" id="ARBA00022777"/>
    </source>
</evidence>
<keyword evidence="10 14" id="KW-1133">Transmembrane helix</keyword>
<dbReference type="RefSeq" id="WP_082658452.1">
    <property type="nucleotide sequence ID" value="NZ_LKTM01000052.1"/>
</dbReference>
<evidence type="ECO:0000256" key="5">
    <source>
        <dbReference type="ARBA" id="ARBA00022679"/>
    </source>
</evidence>
<dbReference type="InterPro" id="IPR008271">
    <property type="entry name" value="Ser/Thr_kinase_AS"/>
</dbReference>